<name>A0A2A9F8G9_9PSEU</name>
<proteinExistence type="inferred from homology"/>
<dbReference type="CDD" id="cd01148">
    <property type="entry name" value="TroA_a"/>
    <property type="match status" value="1"/>
</dbReference>
<dbReference type="Proteomes" id="UP000243542">
    <property type="component" value="Unassembled WGS sequence"/>
</dbReference>
<comment type="similarity">
    <text evidence="1">Belongs to the bacterial solute-binding protein 8 family.</text>
</comment>
<dbReference type="SUPFAM" id="SSF53807">
    <property type="entry name" value="Helical backbone' metal receptor"/>
    <property type="match status" value="1"/>
</dbReference>
<feature type="chain" id="PRO_5039405652" evidence="2">
    <location>
        <begin position="23"/>
        <end position="334"/>
    </location>
</feature>
<keyword evidence="5" id="KW-1185">Reference proteome</keyword>
<evidence type="ECO:0000313" key="5">
    <source>
        <dbReference type="Proteomes" id="UP000243542"/>
    </source>
</evidence>
<keyword evidence="2" id="KW-0732">Signal</keyword>
<evidence type="ECO:0000313" key="4">
    <source>
        <dbReference type="EMBL" id="PFG46842.1"/>
    </source>
</evidence>
<comment type="caution">
    <text evidence="4">The sequence shown here is derived from an EMBL/GenBank/DDBJ whole genome shotgun (WGS) entry which is preliminary data.</text>
</comment>
<feature type="signal peptide" evidence="2">
    <location>
        <begin position="1"/>
        <end position="22"/>
    </location>
</feature>
<gene>
    <name evidence="4" type="ORF">ATK36_1845</name>
</gene>
<dbReference type="Gene3D" id="3.40.50.1980">
    <property type="entry name" value="Nitrogenase molybdenum iron protein domain"/>
    <property type="match status" value="2"/>
</dbReference>
<dbReference type="PANTHER" id="PTHR30535:SF7">
    <property type="entry name" value="IRON(III) DICITRATE-BINDING PROTEIN"/>
    <property type="match status" value="1"/>
</dbReference>
<dbReference type="AlphaFoldDB" id="A0A2A9F8G9"/>
<dbReference type="InterPro" id="IPR002491">
    <property type="entry name" value="ABC_transptr_periplasmic_BD"/>
</dbReference>
<sequence length="334" mass="35503">MRKTIATVLVAALAVTSCGAQVSDADSGAAPPGYPVTVTNCGRPMTVQKPPSRVVTNDIGITELMFALGLGDRMAGYVVDKGQSGGVASSPWKADFGKVPKLAEKINREVVQGAAADLVFAGWSYGFSEGTGFTPDTLAKLGIASYQLTEACRNGVGKQRGIMPPLDALYTDLQNLGKIFGVSDRAEKLIREYRKQVDEVAAAIPAGSPKPKVFLYDDGRDQPFTSARNAGPDEIITKSGGVNIFADVDDSWTTVSWEAVLQRAPDVILINDYGGEVGTVADKENFLRSKAGVRDLPAVRDGHFFALPYAALVEGPRNASAVVEFGRYLAGLRR</sequence>
<dbReference type="Pfam" id="PF01497">
    <property type="entry name" value="Peripla_BP_2"/>
    <property type="match status" value="1"/>
</dbReference>
<feature type="domain" description="Fe/B12 periplasmic-binding" evidence="3">
    <location>
        <begin position="53"/>
        <end position="334"/>
    </location>
</feature>
<accession>A0A2A9F8G9</accession>
<protein>
    <submittedName>
        <fullName evidence="4">Iron complex transport system substrate-binding protein</fullName>
    </submittedName>
</protein>
<organism evidence="4 5">
    <name type="scientific">Amycolatopsis sulphurea</name>
    <dbReference type="NCBI Taxonomy" id="76022"/>
    <lineage>
        <taxon>Bacteria</taxon>
        <taxon>Bacillati</taxon>
        <taxon>Actinomycetota</taxon>
        <taxon>Actinomycetes</taxon>
        <taxon>Pseudonocardiales</taxon>
        <taxon>Pseudonocardiaceae</taxon>
        <taxon>Amycolatopsis</taxon>
    </lineage>
</organism>
<dbReference type="RefSeq" id="WP_098510845.1">
    <property type="nucleotide sequence ID" value="NZ_JBIAKZ010000005.1"/>
</dbReference>
<reference evidence="4 5" key="1">
    <citation type="submission" date="2017-10" db="EMBL/GenBank/DDBJ databases">
        <title>Sequencing the genomes of 1000 actinobacteria strains.</title>
        <authorList>
            <person name="Klenk H.-P."/>
        </authorList>
    </citation>
    <scope>NUCLEOTIDE SEQUENCE [LARGE SCALE GENOMIC DNA]</scope>
    <source>
        <strain evidence="4 5">DSM 46092</strain>
    </source>
</reference>
<evidence type="ECO:0000256" key="1">
    <source>
        <dbReference type="ARBA" id="ARBA00008814"/>
    </source>
</evidence>
<evidence type="ECO:0000259" key="3">
    <source>
        <dbReference type="PROSITE" id="PS50983"/>
    </source>
</evidence>
<dbReference type="EMBL" id="PDJK01000002">
    <property type="protein sequence ID" value="PFG46842.1"/>
    <property type="molecule type" value="Genomic_DNA"/>
</dbReference>
<dbReference type="PROSITE" id="PS50983">
    <property type="entry name" value="FE_B12_PBP"/>
    <property type="match status" value="1"/>
</dbReference>
<dbReference type="PROSITE" id="PS51257">
    <property type="entry name" value="PROKAR_LIPOPROTEIN"/>
    <property type="match status" value="1"/>
</dbReference>
<dbReference type="PANTHER" id="PTHR30535">
    <property type="entry name" value="VITAMIN B12-BINDING PROTEIN"/>
    <property type="match status" value="1"/>
</dbReference>
<evidence type="ECO:0000256" key="2">
    <source>
        <dbReference type="SAM" id="SignalP"/>
    </source>
</evidence>
<dbReference type="InterPro" id="IPR050902">
    <property type="entry name" value="ABC_Transporter_SBP"/>
</dbReference>